<dbReference type="EMBL" id="KU935715">
    <property type="protein sequence ID" value="AND75245.1"/>
    <property type="molecule type" value="Genomic_DNA"/>
</dbReference>
<keyword evidence="2" id="KW-1185">Reference proteome</keyword>
<organism evidence="1 2">
    <name type="scientific">Acinetobacter phage vB_AbaM_ME3</name>
    <dbReference type="NCBI Taxonomy" id="1837876"/>
    <lineage>
        <taxon>Viruses</taxon>
        <taxon>Duplodnaviria</taxon>
        <taxon>Heunggongvirae</taxon>
        <taxon>Uroviricota</taxon>
        <taxon>Caudoviricetes</taxon>
        <taxon>Metrivirus</taxon>
        <taxon>Metrivirus ME3</taxon>
    </lineage>
</organism>
<protein>
    <submittedName>
        <fullName evidence="1">Uncharacterized protein</fullName>
    </submittedName>
</protein>
<reference evidence="2" key="1">
    <citation type="submission" date="2016-03" db="EMBL/GenBank/DDBJ databases">
        <title>Characterization of Acinetobacter baumannii phage vB_AbaM_ME3.</title>
        <authorList>
            <person name="Buttimer C.T.H."/>
            <person name="Elbreki M."/>
            <person name="Coffey A."/>
        </authorList>
    </citation>
    <scope>NUCLEOTIDE SEQUENCE [LARGE SCALE GENOMIC DNA]</scope>
</reference>
<accession>A0A172Q078</accession>
<sequence>MSTNYLTAAITAYEALSDYEKDLFYKVIYHAETEDCCEAKETEVIQVEEKSNPKEDTSKVLKEYLEKIKNLPNIPSPISKPNNPFDSIRNYPTLISISKDAQVAGYGLTDGLYIHNDFIK</sequence>
<evidence type="ECO:0000313" key="2">
    <source>
        <dbReference type="Proteomes" id="UP000225947"/>
    </source>
</evidence>
<gene>
    <name evidence="1" type="ORF">ME3_84</name>
</gene>
<evidence type="ECO:0000313" key="1">
    <source>
        <dbReference type="EMBL" id="AND75245.1"/>
    </source>
</evidence>
<dbReference type="Proteomes" id="UP000225947">
    <property type="component" value="Segment"/>
</dbReference>
<proteinExistence type="predicted"/>
<name>A0A172Q078_9CAUD</name>